<keyword evidence="5 12" id="KW-0812">Transmembrane</keyword>
<reference evidence="14 15" key="1">
    <citation type="submission" date="2019-08" db="EMBL/GenBank/DDBJ databases">
        <title>Parahaliea maris sp. nov., isolated from the surface seawater.</title>
        <authorList>
            <person name="Liu Y."/>
        </authorList>
    </citation>
    <scope>NUCLEOTIDE SEQUENCE [LARGE SCALE GENOMIC DNA]</scope>
    <source>
        <strain evidence="14 15">HSLHS9</strain>
    </source>
</reference>
<evidence type="ECO:0000256" key="11">
    <source>
        <dbReference type="SAM" id="Coils"/>
    </source>
</evidence>
<protein>
    <submittedName>
        <fullName evidence="14">Cyclic nucleotide-binding domain-containing protein</fullName>
    </submittedName>
</protein>
<keyword evidence="8" id="KW-0406">Ion transport</keyword>
<gene>
    <name evidence="14" type="ORF">FV139_03425</name>
</gene>
<feature type="transmembrane region" description="Helical" evidence="12">
    <location>
        <begin position="283"/>
        <end position="304"/>
    </location>
</feature>
<dbReference type="GO" id="GO:0098719">
    <property type="term" value="P:sodium ion import across plasma membrane"/>
    <property type="evidence" value="ECO:0007669"/>
    <property type="project" value="TreeGrafter"/>
</dbReference>
<dbReference type="GO" id="GO:0015386">
    <property type="term" value="F:potassium:proton antiporter activity"/>
    <property type="evidence" value="ECO:0007669"/>
    <property type="project" value="TreeGrafter"/>
</dbReference>
<dbReference type="CDD" id="cd00038">
    <property type="entry name" value="CAP_ED"/>
    <property type="match status" value="1"/>
</dbReference>
<keyword evidence="11" id="KW-0175">Coiled coil</keyword>
<keyword evidence="10" id="KW-0739">Sodium transport</keyword>
<dbReference type="RefSeq" id="WP_148066814.1">
    <property type="nucleotide sequence ID" value="NZ_VRZA01000001.1"/>
</dbReference>
<feature type="transmembrane region" description="Helical" evidence="12">
    <location>
        <begin position="168"/>
        <end position="187"/>
    </location>
</feature>
<feature type="transmembrane region" description="Helical" evidence="12">
    <location>
        <begin position="6"/>
        <end position="28"/>
    </location>
</feature>
<keyword evidence="7" id="KW-0915">Sodium</keyword>
<feature type="transmembrane region" description="Helical" evidence="12">
    <location>
        <begin position="199"/>
        <end position="221"/>
    </location>
</feature>
<dbReference type="SMART" id="SM00100">
    <property type="entry name" value="cNMP"/>
    <property type="match status" value="1"/>
</dbReference>
<feature type="domain" description="Cyclic nucleotide-binding" evidence="13">
    <location>
        <begin position="704"/>
        <end position="807"/>
    </location>
</feature>
<dbReference type="AlphaFoldDB" id="A0A5C9A900"/>
<evidence type="ECO:0000256" key="9">
    <source>
        <dbReference type="ARBA" id="ARBA00023136"/>
    </source>
</evidence>
<feature type="transmembrane region" description="Helical" evidence="12">
    <location>
        <begin position="69"/>
        <end position="86"/>
    </location>
</feature>
<name>A0A5C9A900_9GAMM</name>
<keyword evidence="6 12" id="KW-1133">Transmembrane helix</keyword>
<comment type="caution">
    <text evidence="14">The sequence shown here is derived from an EMBL/GenBank/DDBJ whole genome shotgun (WGS) entry which is preliminary data.</text>
</comment>
<evidence type="ECO:0000256" key="10">
    <source>
        <dbReference type="ARBA" id="ARBA00023201"/>
    </source>
</evidence>
<dbReference type="EMBL" id="VRZA01000001">
    <property type="protein sequence ID" value="TXS96542.1"/>
    <property type="molecule type" value="Genomic_DNA"/>
</dbReference>
<feature type="transmembrane region" description="Helical" evidence="12">
    <location>
        <begin position="35"/>
        <end position="57"/>
    </location>
</feature>
<feature type="transmembrane region" description="Helical" evidence="12">
    <location>
        <begin position="351"/>
        <end position="372"/>
    </location>
</feature>
<feature type="transmembrane region" description="Helical" evidence="12">
    <location>
        <begin position="316"/>
        <end position="339"/>
    </location>
</feature>
<dbReference type="GO" id="GO:0051453">
    <property type="term" value="P:regulation of intracellular pH"/>
    <property type="evidence" value="ECO:0007669"/>
    <property type="project" value="TreeGrafter"/>
</dbReference>
<dbReference type="PANTHER" id="PTHR10110:SF86">
    <property type="entry name" value="SODIUM_HYDROGEN EXCHANGER 7"/>
    <property type="match status" value="1"/>
</dbReference>
<keyword evidence="4" id="KW-1003">Cell membrane</keyword>
<dbReference type="PROSITE" id="PS50042">
    <property type="entry name" value="CNMP_BINDING_3"/>
    <property type="match status" value="1"/>
</dbReference>
<dbReference type="InterPro" id="IPR018490">
    <property type="entry name" value="cNMP-bd_dom_sf"/>
</dbReference>
<dbReference type="Pfam" id="PF00999">
    <property type="entry name" value="Na_H_Exchanger"/>
    <property type="match status" value="1"/>
</dbReference>
<evidence type="ECO:0000256" key="4">
    <source>
        <dbReference type="ARBA" id="ARBA00022475"/>
    </source>
</evidence>
<evidence type="ECO:0000256" key="5">
    <source>
        <dbReference type="ARBA" id="ARBA00022692"/>
    </source>
</evidence>
<evidence type="ECO:0000256" key="2">
    <source>
        <dbReference type="ARBA" id="ARBA00022448"/>
    </source>
</evidence>
<evidence type="ECO:0000259" key="13">
    <source>
        <dbReference type="PROSITE" id="PS50042"/>
    </source>
</evidence>
<keyword evidence="15" id="KW-1185">Reference proteome</keyword>
<accession>A0A5C9A900</accession>
<dbReference type="InterPro" id="IPR014710">
    <property type="entry name" value="RmlC-like_jellyroll"/>
</dbReference>
<comment type="subcellular location">
    <subcellularLocation>
        <location evidence="1">Cell membrane</location>
        <topology evidence="1">Multi-pass membrane protein</topology>
    </subcellularLocation>
</comment>
<dbReference type="InterPro" id="IPR006153">
    <property type="entry name" value="Cation/H_exchanger_TM"/>
</dbReference>
<dbReference type="Pfam" id="PF00027">
    <property type="entry name" value="cNMP_binding"/>
    <property type="match status" value="1"/>
</dbReference>
<evidence type="ECO:0000313" key="15">
    <source>
        <dbReference type="Proteomes" id="UP000321039"/>
    </source>
</evidence>
<sequence>MEHTSNVIDLVMAVTFLLLVAAGVLAFSKWIKLPFTVLLVVIGIALSELAHLTPGYLSPLVEFHISPDVILFVFLPTLIFESSLHLEARELRRNLLPVLTLAVPGLLVSTVIIGSVVSLLTPIDFSAALVLGAILSATDPVAVISLFKQLGAPRRLTILVEGESLFNDATAIVASQILLAIAVAGYVSTQTIVAGVGDFFFVFFGGALVGWLMALVTGFFLGHVEGDPLIEISLTTILAYFSFLIAEHTLHVSGVMATVAAALTIGGWGRSKISHSVSEYLENFWEYLAFVANALIFLLVGLQIDLAAVAQSWSMLVWVIMAMLLARAVVIFAFVPLVGKLPGAEVIDRKFQAVMYWGGLRGAIALAIALSLGDFRHAETFVVLVTGAVLFTLIVPGLTIERLIKVLGLNRPPLADRMALAEAHLNAQHKALSNLPALQQEIDFSPRIAAALEARYQLAVDDAEARYESLREAELDLEQECDLLMLRCFSVQKALYHQMFAHGHLSEKTYRNMVYSLNVEGDSLRYHGALPHIPPRSYLERWSRNTWMRFIQRAGFGLFDNYAESIRSHSTARDYELAWAGYHGCLRVLANIDELSQFSHTRSAAVDEVRSKFQRWSEGARRKIDAVVEQFPEFFNASQQRLAERTMLHSQRNFIVTQRRSGAIPNSVASALLEELDEQIRDLRGYDTTHLKIDANELLRKVPVFADLPEEEVPRILACLTQRTVPARQDIIQEGAFDESLYLIARGSVRVLRRDEAGREIELAVLAAGDFVGESGFLTGEARSATCRALTPCAIYELKRRDLNTFLETCPGLQVALERAMRHRTGDVCMLEDGPGTVPG</sequence>
<evidence type="ECO:0000256" key="8">
    <source>
        <dbReference type="ARBA" id="ARBA00023065"/>
    </source>
</evidence>
<evidence type="ECO:0000256" key="12">
    <source>
        <dbReference type="SAM" id="Phobius"/>
    </source>
</evidence>
<dbReference type="PANTHER" id="PTHR10110">
    <property type="entry name" value="SODIUM/HYDROGEN EXCHANGER"/>
    <property type="match status" value="1"/>
</dbReference>
<dbReference type="Gene3D" id="2.60.120.10">
    <property type="entry name" value="Jelly Rolls"/>
    <property type="match status" value="1"/>
</dbReference>
<dbReference type="InterPro" id="IPR000595">
    <property type="entry name" value="cNMP-bd_dom"/>
</dbReference>
<keyword evidence="3" id="KW-0050">Antiport</keyword>
<feature type="transmembrane region" description="Helical" evidence="12">
    <location>
        <begin position="98"/>
        <end position="119"/>
    </location>
</feature>
<dbReference type="Proteomes" id="UP000321039">
    <property type="component" value="Unassembled WGS sequence"/>
</dbReference>
<dbReference type="Gene3D" id="6.10.140.1330">
    <property type="match status" value="1"/>
</dbReference>
<feature type="coiled-coil region" evidence="11">
    <location>
        <begin position="453"/>
        <end position="480"/>
    </location>
</feature>
<keyword evidence="2" id="KW-0813">Transport</keyword>
<feature type="transmembrane region" description="Helical" evidence="12">
    <location>
        <begin position="125"/>
        <end position="147"/>
    </location>
</feature>
<feature type="transmembrane region" description="Helical" evidence="12">
    <location>
        <begin position="228"/>
        <end position="246"/>
    </location>
</feature>
<dbReference type="SUPFAM" id="SSF51206">
    <property type="entry name" value="cAMP-binding domain-like"/>
    <property type="match status" value="1"/>
</dbReference>
<organism evidence="14 15">
    <name type="scientific">Parahaliea maris</name>
    <dbReference type="NCBI Taxonomy" id="2716870"/>
    <lineage>
        <taxon>Bacteria</taxon>
        <taxon>Pseudomonadati</taxon>
        <taxon>Pseudomonadota</taxon>
        <taxon>Gammaproteobacteria</taxon>
        <taxon>Cellvibrionales</taxon>
        <taxon>Halieaceae</taxon>
        <taxon>Parahaliea</taxon>
    </lineage>
</organism>
<dbReference type="InterPro" id="IPR018422">
    <property type="entry name" value="Cation/H_exchanger_CPA1"/>
</dbReference>
<evidence type="ECO:0000256" key="7">
    <source>
        <dbReference type="ARBA" id="ARBA00023053"/>
    </source>
</evidence>
<keyword evidence="9 12" id="KW-0472">Membrane</keyword>
<dbReference type="GO" id="GO:0015385">
    <property type="term" value="F:sodium:proton antiporter activity"/>
    <property type="evidence" value="ECO:0007669"/>
    <property type="project" value="InterPro"/>
</dbReference>
<dbReference type="GO" id="GO:0005886">
    <property type="term" value="C:plasma membrane"/>
    <property type="evidence" value="ECO:0007669"/>
    <property type="project" value="UniProtKB-SubCell"/>
</dbReference>
<evidence type="ECO:0000256" key="1">
    <source>
        <dbReference type="ARBA" id="ARBA00004651"/>
    </source>
</evidence>
<evidence type="ECO:0000256" key="6">
    <source>
        <dbReference type="ARBA" id="ARBA00022989"/>
    </source>
</evidence>
<evidence type="ECO:0000313" key="14">
    <source>
        <dbReference type="EMBL" id="TXS96542.1"/>
    </source>
</evidence>
<feature type="transmembrane region" description="Helical" evidence="12">
    <location>
        <begin position="378"/>
        <end position="400"/>
    </location>
</feature>
<evidence type="ECO:0000256" key="3">
    <source>
        <dbReference type="ARBA" id="ARBA00022449"/>
    </source>
</evidence>
<proteinExistence type="predicted"/>